<evidence type="ECO:0000313" key="3">
    <source>
        <dbReference type="Proteomes" id="UP000502041"/>
    </source>
</evidence>
<dbReference type="KEGG" id="pvac:HC248_02606"/>
<feature type="domain" description="DUF1989" evidence="1">
    <location>
        <begin position="33"/>
        <end position="204"/>
    </location>
</feature>
<dbReference type="Proteomes" id="UP000502041">
    <property type="component" value="Chromosome"/>
</dbReference>
<dbReference type="PANTHER" id="PTHR31527">
    <property type="entry name" value="RE64534P"/>
    <property type="match status" value="1"/>
</dbReference>
<dbReference type="AlphaFoldDB" id="A0A6H2HBN5"/>
<keyword evidence="3" id="KW-1185">Reference proteome</keyword>
<sequence length="260" mass="28852">MPKNSSDLTPFAIAAMPQSSSKFSEDKLLWNEALPGGCHWSGVLRRGNTLRLTDLQGLANVSALFFNQEEKTERYNMPDTLKAQHTAFLTAGHACYSDMGRVLCSIPEDSCGWHDTFCGVLDSASMEKKYGLLNYQTARNNMHRSGQEGLLTELTKWGLSRRDMGPSVNFFSKVTSDVEGKINFDTSHRASGQYVDVRFEMNVLVLLSAAPHPLDPRPDYAPGAVRLSAWRSGTAGADDACRLSCAENERGFINSERWFL</sequence>
<dbReference type="NCBIfam" id="TIGR03425">
    <property type="entry name" value="urea_degr_2"/>
    <property type="match status" value="1"/>
</dbReference>
<protein>
    <recommendedName>
        <fullName evidence="1">DUF1989 domain-containing protein</fullName>
    </recommendedName>
</protein>
<evidence type="ECO:0000259" key="1">
    <source>
        <dbReference type="Pfam" id="PF09347"/>
    </source>
</evidence>
<dbReference type="Pfam" id="PF09347">
    <property type="entry name" value="DUF1989"/>
    <property type="match status" value="1"/>
</dbReference>
<reference evidence="2 3" key="1">
    <citation type="submission" date="2020-04" db="EMBL/GenBank/DDBJ databases">
        <title>Complete genome of a Psychrophilic, Marine, Gas Vacuolate Bacterium Polaromonas vacuolata KCTC 22033T.</title>
        <authorList>
            <person name="Hwang K."/>
            <person name="Kim K.M."/>
        </authorList>
    </citation>
    <scope>NUCLEOTIDE SEQUENCE [LARGE SCALE GENOMIC DNA]</scope>
    <source>
        <strain evidence="2 3">KCTC 22033</strain>
    </source>
</reference>
<dbReference type="PANTHER" id="PTHR31527:SF0">
    <property type="entry name" value="RE64534P"/>
    <property type="match status" value="1"/>
</dbReference>
<proteinExistence type="predicted"/>
<dbReference type="InterPro" id="IPR018959">
    <property type="entry name" value="DUF1989"/>
</dbReference>
<gene>
    <name evidence="2" type="ORF">HC248_02606</name>
</gene>
<name>A0A6H2HBN5_9BURK</name>
<dbReference type="InterPro" id="IPR017792">
    <property type="entry name" value="UAAP1"/>
</dbReference>
<dbReference type="EMBL" id="CP051461">
    <property type="protein sequence ID" value="QJC57285.1"/>
    <property type="molecule type" value="Genomic_DNA"/>
</dbReference>
<organism evidence="2 3">
    <name type="scientific">Polaromonas vacuolata</name>
    <dbReference type="NCBI Taxonomy" id="37448"/>
    <lineage>
        <taxon>Bacteria</taxon>
        <taxon>Pseudomonadati</taxon>
        <taxon>Pseudomonadota</taxon>
        <taxon>Betaproteobacteria</taxon>
        <taxon>Burkholderiales</taxon>
        <taxon>Comamonadaceae</taxon>
        <taxon>Polaromonas</taxon>
    </lineage>
</organism>
<accession>A0A6H2HBN5</accession>
<evidence type="ECO:0000313" key="2">
    <source>
        <dbReference type="EMBL" id="QJC57285.1"/>
    </source>
</evidence>